<accession>A0AAV5IUW1</accession>
<feature type="domain" description="RNase H type-1" evidence="2">
    <location>
        <begin position="388"/>
        <end position="517"/>
    </location>
</feature>
<dbReference type="GO" id="GO:0003676">
    <property type="term" value="F:nucleic acid binding"/>
    <property type="evidence" value="ECO:0007669"/>
    <property type="project" value="InterPro"/>
</dbReference>
<evidence type="ECO:0000313" key="5">
    <source>
        <dbReference type="Proteomes" id="UP001054252"/>
    </source>
</evidence>
<feature type="region of interest" description="Disordered" evidence="1">
    <location>
        <begin position="113"/>
        <end position="138"/>
    </location>
</feature>
<dbReference type="InterPro" id="IPR036397">
    <property type="entry name" value="RNaseH_sf"/>
</dbReference>
<dbReference type="PANTHER" id="PTHR48475:SF2">
    <property type="entry name" value="RIBONUCLEASE H"/>
    <property type="match status" value="1"/>
</dbReference>
<evidence type="ECO:0000313" key="4">
    <source>
        <dbReference type="EMBL" id="GKV03581.1"/>
    </source>
</evidence>
<gene>
    <name evidence="4" type="ORF">SLEP1_g15856</name>
</gene>
<sequence length="799" mass="90730">MSRNLFVGGVEQEQSNNSDDERTPTRYVTQPEEQFHIPAETRRRHSRQNTSRPERPMESARTIELEERTRVLKMAMGKILSCLIPDDPLIPLLNRGEQPATVVATRNSPALGNVVVPTKPRGSGRLNPEPSSSKHSDELMKKNAELEKQLKDIQRSIDELKSLRSRQQALDLDSAPLNLSITAEPYQEGFKIPHLETYDGSGNSDEHLHVYQAIMKIQNATDAMMCKIQHWVKRPPPLMHDSPRVDRSKYCDFHRGYGHNTEDCQNLKDKLEFLACNGKLEGYIQKPFAQQPNQTHFVQEYGRSQEQGYQLDEMPGIPTEFVVHKLSTNPTRKLVVQKRHLVGPEKSGKFLGYVVSKKRIEVNPDKVEAVQQMEPPKIIKDVQRLTGHLVALHIFIPRAANVEGSRAGVVLMGPDGFKSEHVLRFKFQTMNNAAEYEALVYGLKLASELKAKSIRVFSDSQLVVNQVNGSYDIKDPQLGRYAFVVSRLKLGFISFQIDKIPRVDNRRADELSKLASSQDINPQRTTFVEVLDAPSYTNLAGKGGCTYFIVAVDYFTKWIEAKSLSTTTERKIEEFLFNSILCRFCIPKRIIADNRPQFQAAALRSFCDDYNIELTLTSVYTPQSNKQAESANKIVLRSLKTRVLTAHFNWVDKLNKVPWSCHTTPSLATGETPFSLAYGAEAIILVQISFSSNGSARHNDSDNEQLLKENLDFVEEVREIFRIKTMIYQSRVARFYNKRVRARQFQVGDLVLHKAGLTNAYSHICKLAPNSEGSYMVICIKRRGSYLLADLQGRQLPFT</sequence>
<evidence type="ECO:0000259" key="2">
    <source>
        <dbReference type="PROSITE" id="PS50879"/>
    </source>
</evidence>
<dbReference type="Pfam" id="PF13456">
    <property type="entry name" value="RVT_3"/>
    <property type="match status" value="1"/>
</dbReference>
<dbReference type="InterPro" id="IPR001584">
    <property type="entry name" value="Integrase_cat-core"/>
</dbReference>
<dbReference type="SUPFAM" id="SSF53098">
    <property type="entry name" value="Ribonuclease H-like"/>
    <property type="match status" value="1"/>
</dbReference>
<dbReference type="CDD" id="cd09279">
    <property type="entry name" value="RNase_HI_like"/>
    <property type="match status" value="1"/>
</dbReference>
<dbReference type="PROSITE" id="PS50879">
    <property type="entry name" value="RNASE_H_1"/>
    <property type="match status" value="1"/>
</dbReference>
<proteinExistence type="predicted"/>
<organism evidence="4 5">
    <name type="scientific">Rubroshorea leprosula</name>
    <dbReference type="NCBI Taxonomy" id="152421"/>
    <lineage>
        <taxon>Eukaryota</taxon>
        <taxon>Viridiplantae</taxon>
        <taxon>Streptophyta</taxon>
        <taxon>Embryophyta</taxon>
        <taxon>Tracheophyta</taxon>
        <taxon>Spermatophyta</taxon>
        <taxon>Magnoliopsida</taxon>
        <taxon>eudicotyledons</taxon>
        <taxon>Gunneridae</taxon>
        <taxon>Pentapetalae</taxon>
        <taxon>rosids</taxon>
        <taxon>malvids</taxon>
        <taxon>Malvales</taxon>
        <taxon>Dipterocarpaceae</taxon>
        <taxon>Rubroshorea</taxon>
    </lineage>
</organism>
<dbReference type="Pfam" id="PF00665">
    <property type="entry name" value="rve"/>
    <property type="match status" value="1"/>
</dbReference>
<dbReference type="PROSITE" id="PS50994">
    <property type="entry name" value="INTEGRASE"/>
    <property type="match status" value="1"/>
</dbReference>
<feature type="region of interest" description="Disordered" evidence="1">
    <location>
        <begin position="1"/>
        <end position="63"/>
    </location>
</feature>
<dbReference type="AlphaFoldDB" id="A0AAV5IUW1"/>
<dbReference type="Proteomes" id="UP001054252">
    <property type="component" value="Unassembled WGS sequence"/>
</dbReference>
<dbReference type="InterPro" id="IPR002156">
    <property type="entry name" value="RNaseH_domain"/>
</dbReference>
<feature type="compositionally biased region" description="Basic and acidic residues" evidence="1">
    <location>
        <begin position="52"/>
        <end position="63"/>
    </location>
</feature>
<evidence type="ECO:0000256" key="1">
    <source>
        <dbReference type="SAM" id="MobiDB-lite"/>
    </source>
</evidence>
<evidence type="ECO:0000259" key="3">
    <source>
        <dbReference type="PROSITE" id="PS50994"/>
    </source>
</evidence>
<dbReference type="GO" id="GO:0004523">
    <property type="term" value="F:RNA-DNA hybrid ribonuclease activity"/>
    <property type="evidence" value="ECO:0007669"/>
    <property type="project" value="InterPro"/>
</dbReference>
<reference evidence="4 5" key="1">
    <citation type="journal article" date="2021" name="Commun. Biol.">
        <title>The genome of Shorea leprosula (Dipterocarpaceae) highlights the ecological relevance of drought in aseasonal tropical rainforests.</title>
        <authorList>
            <person name="Ng K.K.S."/>
            <person name="Kobayashi M.J."/>
            <person name="Fawcett J.A."/>
            <person name="Hatakeyama M."/>
            <person name="Paape T."/>
            <person name="Ng C.H."/>
            <person name="Ang C.C."/>
            <person name="Tnah L.H."/>
            <person name="Lee C.T."/>
            <person name="Nishiyama T."/>
            <person name="Sese J."/>
            <person name="O'Brien M.J."/>
            <person name="Copetti D."/>
            <person name="Mohd Noor M.I."/>
            <person name="Ong R.C."/>
            <person name="Putra M."/>
            <person name="Sireger I.Z."/>
            <person name="Indrioko S."/>
            <person name="Kosugi Y."/>
            <person name="Izuno A."/>
            <person name="Isagi Y."/>
            <person name="Lee S.L."/>
            <person name="Shimizu K.K."/>
        </authorList>
    </citation>
    <scope>NUCLEOTIDE SEQUENCE [LARGE SCALE GENOMIC DNA]</scope>
    <source>
        <strain evidence="4">214</strain>
    </source>
</reference>
<keyword evidence="5" id="KW-1185">Reference proteome</keyword>
<dbReference type="SUPFAM" id="SSF56672">
    <property type="entry name" value="DNA/RNA polymerases"/>
    <property type="match status" value="1"/>
</dbReference>
<dbReference type="GO" id="GO:0015074">
    <property type="term" value="P:DNA integration"/>
    <property type="evidence" value="ECO:0007669"/>
    <property type="project" value="InterPro"/>
</dbReference>
<feature type="domain" description="Integrase catalytic" evidence="3">
    <location>
        <begin position="518"/>
        <end position="681"/>
    </location>
</feature>
<dbReference type="EMBL" id="BPVZ01000020">
    <property type="protein sequence ID" value="GKV03581.1"/>
    <property type="molecule type" value="Genomic_DNA"/>
</dbReference>
<name>A0AAV5IUW1_9ROSI</name>
<dbReference type="InterPro" id="IPR043502">
    <property type="entry name" value="DNA/RNA_pol_sf"/>
</dbReference>
<comment type="caution">
    <text evidence="4">The sequence shown here is derived from an EMBL/GenBank/DDBJ whole genome shotgun (WGS) entry which is preliminary data.</text>
</comment>
<dbReference type="InterPro" id="IPR012337">
    <property type="entry name" value="RNaseH-like_sf"/>
</dbReference>
<dbReference type="Gene3D" id="3.30.420.10">
    <property type="entry name" value="Ribonuclease H-like superfamily/Ribonuclease H"/>
    <property type="match status" value="2"/>
</dbReference>
<protein>
    <submittedName>
        <fullName evidence="4">Uncharacterized protein</fullName>
    </submittedName>
</protein>
<dbReference type="PANTHER" id="PTHR48475">
    <property type="entry name" value="RIBONUCLEASE H"/>
    <property type="match status" value="1"/>
</dbReference>